<protein>
    <submittedName>
        <fullName evidence="6">Rec8 like protein-domain-containing protein</fullName>
    </submittedName>
</protein>
<accession>A0A9P8UGU1</accession>
<comment type="caution">
    <text evidence="6">The sequence shown here is derived from an EMBL/GenBank/DDBJ whole genome shotgun (WGS) entry which is preliminary data.</text>
</comment>
<evidence type="ECO:0000313" key="7">
    <source>
        <dbReference type="Proteomes" id="UP000758603"/>
    </source>
</evidence>
<dbReference type="InterPro" id="IPR006910">
    <property type="entry name" value="Rad21_Rec8_N"/>
</dbReference>
<evidence type="ECO:0000256" key="3">
    <source>
        <dbReference type="SAM" id="MobiDB-lite"/>
    </source>
</evidence>
<feature type="domain" description="Rad21/Rec8-like protein C-terminal eukaryotic" evidence="4">
    <location>
        <begin position="617"/>
        <end position="659"/>
    </location>
</feature>
<dbReference type="GO" id="GO:0003682">
    <property type="term" value="F:chromatin binding"/>
    <property type="evidence" value="ECO:0007669"/>
    <property type="project" value="TreeGrafter"/>
</dbReference>
<dbReference type="GO" id="GO:0030892">
    <property type="term" value="C:mitotic cohesin complex"/>
    <property type="evidence" value="ECO:0007669"/>
    <property type="project" value="TreeGrafter"/>
</dbReference>
<evidence type="ECO:0000313" key="6">
    <source>
        <dbReference type="EMBL" id="KAH6651844.1"/>
    </source>
</evidence>
<evidence type="ECO:0000256" key="1">
    <source>
        <dbReference type="ARBA" id="ARBA00004123"/>
    </source>
</evidence>
<dbReference type="CDD" id="cd21789">
    <property type="entry name" value="Rad21_Rec8_M_SpRec8p-like"/>
    <property type="match status" value="1"/>
</dbReference>
<dbReference type="RefSeq" id="XP_045956122.1">
    <property type="nucleotide sequence ID" value="XM_046100371.1"/>
</dbReference>
<sequence length="667" mass="73379">MFYSHELLTNRQYGVATIWLVATIGKTSAKRVSKKAIQDVDVARACDQILEPGAPIALRLQGSLLYGLSKVYHQKWHYFVSDLTSVQEHMAKFMRQFGTNQLDPAVTRARPENLMIHDDPDFFPGAFDLPDLSQLLATTNQVVNQHSNKTSSQMSPHSLCSDRNSSGNEQFSLQLQLRESSVNGSHAPRHGLEGLSSAQKPAAMGGNDDIFGDDLEGSMDFGLQIDEFGNIMEAPEPRVAVVDEPDLPPLPTIESLEGARQPEQPQIDAQGGFFMMDEQPLPDAEALPGRRGEANPEAITAEEESAHAAPARRQYKRKVIHADEEMEIPRAVMRNWQTQYLTNCCTEKAQPVTTAQAQKNAIHLTFGLGIGNIGQSLGIPGIIHPLAQVFSGDSLFTAYTGLQVLDKASRKRTRSATESSKNNAEERRVRPRIEEKEGEQQGRGLETNDMFDFGAQQSPPEIGREALSALDDNPSSAMPWNNRGSSLMPGSSIQKGGSVRLGREQSSPLGRRGVVQDIVRYSSDADMGGMDFGDAAMHSGDSSFDGMPLPAGLPENEGPAQQTDTQAENQYSREALDREGKNFLGFIEQTLRENGERRHDEDFERQRKWIAFDDVFVPRDTNRATAAQAFYHVLTLVTKGQMVVEQDNVGKEPFGGIHVGLKLPPGA</sequence>
<feature type="compositionally biased region" description="Basic and acidic residues" evidence="3">
    <location>
        <begin position="423"/>
        <end position="440"/>
    </location>
</feature>
<dbReference type="OrthoDB" id="5427633at2759"/>
<organism evidence="6 7">
    <name type="scientific">Truncatella angustata</name>
    <dbReference type="NCBI Taxonomy" id="152316"/>
    <lineage>
        <taxon>Eukaryota</taxon>
        <taxon>Fungi</taxon>
        <taxon>Dikarya</taxon>
        <taxon>Ascomycota</taxon>
        <taxon>Pezizomycotina</taxon>
        <taxon>Sordariomycetes</taxon>
        <taxon>Xylariomycetidae</taxon>
        <taxon>Amphisphaeriales</taxon>
        <taxon>Sporocadaceae</taxon>
        <taxon>Truncatella</taxon>
    </lineage>
</organism>
<keyword evidence="2" id="KW-0539">Nucleus</keyword>
<feature type="compositionally biased region" description="Polar residues" evidence="3">
    <location>
        <begin position="144"/>
        <end position="184"/>
    </location>
</feature>
<dbReference type="GeneID" id="70129263"/>
<dbReference type="EMBL" id="JAGPXC010000006">
    <property type="protein sequence ID" value="KAH6651844.1"/>
    <property type="molecule type" value="Genomic_DNA"/>
</dbReference>
<evidence type="ECO:0000259" key="5">
    <source>
        <dbReference type="Pfam" id="PF04825"/>
    </source>
</evidence>
<dbReference type="GO" id="GO:0007064">
    <property type="term" value="P:mitotic sister chromatid cohesion"/>
    <property type="evidence" value="ECO:0007669"/>
    <property type="project" value="TreeGrafter"/>
</dbReference>
<feature type="region of interest" description="Disordered" evidence="3">
    <location>
        <begin position="407"/>
        <end position="449"/>
    </location>
</feature>
<name>A0A9P8UGU1_9PEZI</name>
<keyword evidence="7" id="KW-1185">Reference proteome</keyword>
<dbReference type="Proteomes" id="UP000758603">
    <property type="component" value="Unassembled WGS sequence"/>
</dbReference>
<feature type="region of interest" description="Disordered" evidence="3">
    <location>
        <begin position="144"/>
        <end position="201"/>
    </location>
</feature>
<proteinExistence type="predicted"/>
<gene>
    <name evidence="6" type="ORF">BKA67DRAFT_537695</name>
</gene>
<dbReference type="PANTHER" id="PTHR12585">
    <property type="entry name" value="SCC1 / RAD21 FAMILY MEMBER"/>
    <property type="match status" value="1"/>
</dbReference>
<dbReference type="AlphaFoldDB" id="A0A9P8UGU1"/>
<comment type="subcellular location">
    <subcellularLocation>
        <location evidence="1">Nucleus</location>
    </subcellularLocation>
</comment>
<feature type="region of interest" description="Disordered" evidence="3">
    <location>
        <begin position="534"/>
        <end position="567"/>
    </location>
</feature>
<dbReference type="GO" id="GO:0005634">
    <property type="term" value="C:nucleus"/>
    <property type="evidence" value="ECO:0007669"/>
    <property type="project" value="UniProtKB-SubCell"/>
</dbReference>
<feature type="region of interest" description="Disordered" evidence="3">
    <location>
        <begin position="483"/>
        <end position="508"/>
    </location>
</feature>
<dbReference type="Pfam" id="PF04824">
    <property type="entry name" value="Rad21_Rec8"/>
    <property type="match status" value="1"/>
</dbReference>
<reference evidence="6" key="1">
    <citation type="journal article" date="2021" name="Nat. Commun.">
        <title>Genetic determinants of endophytism in the Arabidopsis root mycobiome.</title>
        <authorList>
            <person name="Mesny F."/>
            <person name="Miyauchi S."/>
            <person name="Thiergart T."/>
            <person name="Pickel B."/>
            <person name="Atanasova L."/>
            <person name="Karlsson M."/>
            <person name="Huettel B."/>
            <person name="Barry K.W."/>
            <person name="Haridas S."/>
            <person name="Chen C."/>
            <person name="Bauer D."/>
            <person name="Andreopoulos W."/>
            <person name="Pangilinan J."/>
            <person name="LaButti K."/>
            <person name="Riley R."/>
            <person name="Lipzen A."/>
            <person name="Clum A."/>
            <person name="Drula E."/>
            <person name="Henrissat B."/>
            <person name="Kohler A."/>
            <person name="Grigoriev I.V."/>
            <person name="Martin F.M."/>
            <person name="Hacquard S."/>
        </authorList>
    </citation>
    <scope>NUCLEOTIDE SEQUENCE</scope>
    <source>
        <strain evidence="6">MPI-SDFR-AT-0073</strain>
    </source>
</reference>
<dbReference type="PANTHER" id="PTHR12585:SF70">
    <property type="entry name" value="RAD21_REC8 N TERMINAL DOMAIN PROTEIN (AFU_ORTHOLOGUE AFUA_6G02900)"/>
    <property type="match status" value="1"/>
</dbReference>
<dbReference type="InterPro" id="IPR039781">
    <property type="entry name" value="Rad21/Rec8-like"/>
</dbReference>
<feature type="compositionally biased region" description="Polar residues" evidence="3">
    <location>
        <begin position="483"/>
        <end position="495"/>
    </location>
</feature>
<evidence type="ECO:0000259" key="4">
    <source>
        <dbReference type="Pfam" id="PF04824"/>
    </source>
</evidence>
<evidence type="ECO:0000256" key="2">
    <source>
        <dbReference type="ARBA" id="ARBA00023242"/>
    </source>
</evidence>
<dbReference type="InterPro" id="IPR006909">
    <property type="entry name" value="Rad21/Rec8_C_eu"/>
</dbReference>
<dbReference type="Pfam" id="PF04825">
    <property type="entry name" value="Rad21_Rec8_N"/>
    <property type="match status" value="1"/>
</dbReference>
<feature type="domain" description="Rad21/Rec8-like protein N-terminal" evidence="5">
    <location>
        <begin position="1"/>
        <end position="106"/>
    </location>
</feature>